<gene>
    <name evidence="1" type="ORF">RCFBP_mp20429</name>
</gene>
<dbReference type="AlphaFoldDB" id="D8P4L9"/>
<proteinExistence type="predicted"/>
<organism evidence="1">
    <name type="scientific">Ralstonia solanacearum CFBP2957</name>
    <dbReference type="NCBI Taxonomy" id="859656"/>
    <lineage>
        <taxon>Bacteria</taxon>
        <taxon>Pseudomonadati</taxon>
        <taxon>Pseudomonadota</taxon>
        <taxon>Betaproteobacteria</taxon>
        <taxon>Burkholderiales</taxon>
        <taxon>Burkholderiaceae</taxon>
        <taxon>Ralstonia</taxon>
        <taxon>Ralstonia solanacearum species complex</taxon>
    </lineage>
</organism>
<dbReference type="EMBL" id="FP885907">
    <property type="protein sequence ID" value="CBJ53855.1"/>
    <property type="molecule type" value="Genomic_DNA"/>
</dbReference>
<reference evidence="1" key="1">
    <citation type="journal article" date="2010" name="BMC Genomics">
        <title>Genomes of three tomato pathogens within the Ralstonia solanacearum species complex reveal significant evolutionary divergence.</title>
        <authorList>
            <person name="Remenant B."/>
            <person name="Coupat-Goutaland B."/>
            <person name="Guidot A."/>
            <person name="Cellier G."/>
            <person name="Wicker E."/>
            <person name="Allen C."/>
            <person name="Fegan M."/>
            <person name="Pruvost O."/>
            <person name="Elbaz M."/>
            <person name="Calteau A."/>
            <person name="Salvignol G."/>
            <person name="Mornico D."/>
            <person name="Mangenot S."/>
            <person name="Barbe V."/>
            <person name="Medigue C."/>
            <person name="Prior P."/>
        </authorList>
    </citation>
    <scope>NUCLEOTIDE SEQUENCE [LARGE SCALE GENOMIC DNA]</scope>
    <source>
        <strain evidence="1">CFBP2957</strain>
        <plasmid evidence="1">RCFBPv3_mp</plasmid>
    </source>
</reference>
<reference evidence="1" key="2">
    <citation type="submission" date="2010-02" db="EMBL/GenBank/DDBJ databases">
        <authorList>
            <person name="Genoscope - CEA"/>
        </authorList>
    </citation>
    <scope>NUCLEOTIDE SEQUENCE</scope>
    <source>
        <strain evidence="1">CFBP2957</strain>
        <plasmid evidence="1">RCFBPv3_mp</plasmid>
    </source>
</reference>
<geneLocation type="plasmid" evidence="1">
    <name>RCFBPv3_mp</name>
</geneLocation>
<evidence type="ECO:0000313" key="1">
    <source>
        <dbReference type="EMBL" id="CBJ53855.1"/>
    </source>
</evidence>
<sequence length="63" mass="7040">MLRIIADPLSETAQTDLFFRAKQRRPSQIAGYRPARPPGLGTDRGQQARIFCVDVVPLTDQLS</sequence>
<protein>
    <submittedName>
        <fullName evidence="1">Uncharacterized protein</fullName>
    </submittedName>
</protein>
<keyword evidence="1" id="KW-0614">Plasmid</keyword>
<name>D8P4L9_RALSL</name>
<accession>D8P4L9</accession>